<evidence type="ECO:0008006" key="8">
    <source>
        <dbReference type="Google" id="ProtNLM"/>
    </source>
</evidence>
<feature type="compositionally biased region" description="Pro residues" evidence="5">
    <location>
        <begin position="88"/>
        <end position="98"/>
    </location>
</feature>
<keyword evidence="4" id="KW-0472">Membrane</keyword>
<proteinExistence type="predicted"/>
<reference evidence="6 7" key="1">
    <citation type="submission" date="2024-04" db="EMBL/GenBank/DDBJ databases">
        <authorList>
            <person name="Fracassetti M."/>
        </authorList>
    </citation>
    <scope>NUCLEOTIDE SEQUENCE [LARGE SCALE GENOMIC DNA]</scope>
</reference>
<evidence type="ECO:0000313" key="7">
    <source>
        <dbReference type="Proteomes" id="UP001497516"/>
    </source>
</evidence>
<keyword evidence="2" id="KW-0812">Transmembrane</keyword>
<evidence type="ECO:0000256" key="5">
    <source>
        <dbReference type="SAM" id="MobiDB-lite"/>
    </source>
</evidence>
<gene>
    <name evidence="6" type="ORF">LTRI10_LOCUS30007</name>
</gene>
<evidence type="ECO:0000256" key="3">
    <source>
        <dbReference type="ARBA" id="ARBA00022989"/>
    </source>
</evidence>
<dbReference type="GO" id="GO:0000139">
    <property type="term" value="C:Golgi membrane"/>
    <property type="evidence" value="ECO:0007669"/>
    <property type="project" value="UniProtKB-SubCell"/>
</dbReference>
<keyword evidence="3" id="KW-1133">Transmembrane helix</keyword>
<sequence>MPPPEVLHYRSLVIPLLKISPPTISPDSDQPPARKHPIFRADQSMKFPARKLLPLLVFLLSSFSIFRLLRIAITTTTTSSSSTTVTPPLLPLPPPNPTTGPVASRLSKKEFKLLTSLVKSRAPCNLLIFGLGKQYLKLSSLNAGGNTLFLEDDSDKISDTQSDKSNATWIHKVDYPLPAKKGYELLKHARETADCGPDKASSLQLQNSTCRLALRTLPRQVYEYEWDVVVVDGPRGDSPDAPGRMSAIYTAGVLARASPNVTHVVVHDVHRTIEKWFSWEFLCHGNMVSSKGKLWSFRIGGEPRSGRFCPD</sequence>
<keyword evidence="7" id="KW-1185">Reference proteome</keyword>
<dbReference type="Pfam" id="PF21729">
    <property type="entry name" value="IRX15_IRX15L_GXM"/>
    <property type="match status" value="1"/>
</dbReference>
<evidence type="ECO:0000256" key="4">
    <source>
        <dbReference type="ARBA" id="ARBA00023136"/>
    </source>
</evidence>
<evidence type="ECO:0000313" key="6">
    <source>
        <dbReference type="EMBL" id="CAL1389125.1"/>
    </source>
</evidence>
<dbReference type="AlphaFoldDB" id="A0AAV2EUK4"/>
<comment type="subcellular location">
    <subcellularLocation>
        <location evidence="1">Golgi apparatus membrane</location>
        <topology evidence="1">Single-pass membrane protein</topology>
    </subcellularLocation>
</comment>
<protein>
    <recommendedName>
        <fullName evidence="8">Polysaccharide biosynthesis domain-containing protein</fullName>
    </recommendedName>
</protein>
<dbReference type="Proteomes" id="UP001497516">
    <property type="component" value="Chromosome 5"/>
</dbReference>
<feature type="region of interest" description="Disordered" evidence="5">
    <location>
        <begin position="79"/>
        <end position="104"/>
    </location>
</feature>
<evidence type="ECO:0000256" key="2">
    <source>
        <dbReference type="ARBA" id="ARBA00022692"/>
    </source>
</evidence>
<accession>A0AAV2EUK4</accession>
<evidence type="ECO:0000256" key="1">
    <source>
        <dbReference type="ARBA" id="ARBA00004194"/>
    </source>
</evidence>
<dbReference type="GO" id="GO:0045492">
    <property type="term" value="P:xylan biosynthetic process"/>
    <property type="evidence" value="ECO:0007669"/>
    <property type="project" value="InterPro"/>
</dbReference>
<dbReference type="PANTHER" id="PTHR31444">
    <property type="entry name" value="OS11G0490100 PROTEIN"/>
    <property type="match status" value="1"/>
</dbReference>
<dbReference type="InterPro" id="IPR006514">
    <property type="entry name" value="IRX15/GXM/AGM"/>
</dbReference>
<organism evidence="6 7">
    <name type="scientific">Linum trigynum</name>
    <dbReference type="NCBI Taxonomy" id="586398"/>
    <lineage>
        <taxon>Eukaryota</taxon>
        <taxon>Viridiplantae</taxon>
        <taxon>Streptophyta</taxon>
        <taxon>Embryophyta</taxon>
        <taxon>Tracheophyta</taxon>
        <taxon>Spermatophyta</taxon>
        <taxon>Magnoliopsida</taxon>
        <taxon>eudicotyledons</taxon>
        <taxon>Gunneridae</taxon>
        <taxon>Pentapetalae</taxon>
        <taxon>rosids</taxon>
        <taxon>fabids</taxon>
        <taxon>Malpighiales</taxon>
        <taxon>Linaceae</taxon>
        <taxon>Linum</taxon>
    </lineage>
</organism>
<name>A0AAV2EUK4_9ROSI</name>
<dbReference type="NCBIfam" id="TIGR01627">
    <property type="entry name" value="A_thal_3515"/>
    <property type="match status" value="1"/>
</dbReference>
<dbReference type="EMBL" id="OZ034818">
    <property type="protein sequence ID" value="CAL1389125.1"/>
    <property type="molecule type" value="Genomic_DNA"/>
</dbReference>